<keyword evidence="2" id="KW-1185">Reference proteome</keyword>
<keyword evidence="1" id="KW-0269">Exonuclease</keyword>
<keyword evidence="1" id="KW-0255">Endonuclease</keyword>
<keyword evidence="1" id="KW-0540">Nuclease</keyword>
<feature type="non-terminal residue" evidence="1">
    <location>
        <position position="1"/>
    </location>
</feature>
<evidence type="ECO:0000313" key="1">
    <source>
        <dbReference type="EMBL" id="MCH84507.1"/>
    </source>
</evidence>
<dbReference type="GO" id="GO:0004527">
    <property type="term" value="F:exonuclease activity"/>
    <property type="evidence" value="ECO:0007669"/>
    <property type="project" value="UniProtKB-KW"/>
</dbReference>
<proteinExistence type="predicted"/>
<organism evidence="1 2">
    <name type="scientific">Trifolium medium</name>
    <dbReference type="NCBI Taxonomy" id="97028"/>
    <lineage>
        <taxon>Eukaryota</taxon>
        <taxon>Viridiplantae</taxon>
        <taxon>Streptophyta</taxon>
        <taxon>Embryophyta</taxon>
        <taxon>Tracheophyta</taxon>
        <taxon>Spermatophyta</taxon>
        <taxon>Magnoliopsida</taxon>
        <taxon>eudicotyledons</taxon>
        <taxon>Gunneridae</taxon>
        <taxon>Pentapetalae</taxon>
        <taxon>rosids</taxon>
        <taxon>fabids</taxon>
        <taxon>Fabales</taxon>
        <taxon>Fabaceae</taxon>
        <taxon>Papilionoideae</taxon>
        <taxon>50 kb inversion clade</taxon>
        <taxon>NPAAA clade</taxon>
        <taxon>Hologalegina</taxon>
        <taxon>IRL clade</taxon>
        <taxon>Trifolieae</taxon>
        <taxon>Trifolium</taxon>
    </lineage>
</organism>
<dbReference type="GO" id="GO:0004519">
    <property type="term" value="F:endonuclease activity"/>
    <property type="evidence" value="ECO:0007669"/>
    <property type="project" value="UniProtKB-KW"/>
</dbReference>
<dbReference type="AlphaFoldDB" id="A0A392MAH8"/>
<comment type="caution">
    <text evidence="1">The sequence shown here is derived from an EMBL/GenBank/DDBJ whole genome shotgun (WGS) entry which is preliminary data.</text>
</comment>
<sequence>LDEFPKFKFTNAIADTSDHSPILLKLINAEMVYKPRVFKFENAWLEEHDLDVIVKGAWNREGYTPLISKLRYCTEDLEDWGSRLRSRFTKSISEYRKEMEQNQDSSNELCIRKYQEAREKLGKVLKQEEDYWKQ</sequence>
<evidence type="ECO:0000313" key="2">
    <source>
        <dbReference type="Proteomes" id="UP000265520"/>
    </source>
</evidence>
<protein>
    <submittedName>
        <fullName evidence="1">Endonuclease/exonuclease/phosphatase family protein</fullName>
    </submittedName>
</protein>
<accession>A0A392MAH8</accession>
<name>A0A392MAH8_9FABA</name>
<dbReference type="Proteomes" id="UP000265520">
    <property type="component" value="Unassembled WGS sequence"/>
</dbReference>
<dbReference type="EMBL" id="LXQA010006928">
    <property type="protein sequence ID" value="MCH84507.1"/>
    <property type="molecule type" value="Genomic_DNA"/>
</dbReference>
<keyword evidence="1" id="KW-0378">Hydrolase</keyword>
<reference evidence="1 2" key="1">
    <citation type="journal article" date="2018" name="Front. Plant Sci.">
        <title>Red Clover (Trifolium pratense) and Zigzag Clover (T. medium) - A Picture of Genomic Similarities and Differences.</title>
        <authorList>
            <person name="Dluhosova J."/>
            <person name="Istvanek J."/>
            <person name="Nedelnik J."/>
            <person name="Repkova J."/>
        </authorList>
    </citation>
    <scope>NUCLEOTIDE SEQUENCE [LARGE SCALE GENOMIC DNA]</scope>
    <source>
        <strain evidence="2">cv. 10/8</strain>
        <tissue evidence="1">Leaf</tissue>
    </source>
</reference>
<gene>
    <name evidence="1" type="ORF">A2U01_0005339</name>
</gene>